<name>L0DVN5_THIND</name>
<dbReference type="KEGG" id="tni:TVNIR_1407"/>
<protein>
    <submittedName>
        <fullName evidence="1">Uncharacterized protein</fullName>
    </submittedName>
</protein>
<dbReference type="Proteomes" id="UP000010809">
    <property type="component" value="Chromosome"/>
</dbReference>
<accession>L0DVN5</accession>
<evidence type="ECO:0000313" key="2">
    <source>
        <dbReference type="Proteomes" id="UP000010809"/>
    </source>
</evidence>
<dbReference type="EMBL" id="CP003989">
    <property type="protein sequence ID" value="AGA33077.1"/>
    <property type="molecule type" value="Genomic_DNA"/>
</dbReference>
<evidence type="ECO:0000313" key="1">
    <source>
        <dbReference type="EMBL" id="AGA33077.1"/>
    </source>
</evidence>
<keyword evidence="2" id="KW-1185">Reference proteome</keyword>
<organism evidence="1 2">
    <name type="scientific">Thioalkalivibrio nitratireducens (strain DSM 14787 / UNIQEM 213 / ALEN2)</name>
    <dbReference type="NCBI Taxonomy" id="1255043"/>
    <lineage>
        <taxon>Bacteria</taxon>
        <taxon>Pseudomonadati</taxon>
        <taxon>Pseudomonadota</taxon>
        <taxon>Gammaproteobacteria</taxon>
        <taxon>Chromatiales</taxon>
        <taxon>Ectothiorhodospiraceae</taxon>
        <taxon>Thioalkalivibrio</taxon>
    </lineage>
</organism>
<proteinExistence type="predicted"/>
<gene>
    <name evidence="1" type="ordered locus">TVNIR_1407</name>
</gene>
<sequence>MNAGYPQFRMAYAAGFRKGYNAPMFDFPNFQEWFSPVNDGPAR</sequence>
<dbReference type="STRING" id="1255043.TVNIR_1407"/>
<dbReference type="HOGENOM" id="CLU_218466_0_0_6"/>
<reference evidence="1" key="1">
    <citation type="submission" date="2015-12" db="EMBL/GenBank/DDBJ databases">
        <authorList>
            <person name="Tikhonova T.V."/>
            <person name="Pavlov A.R."/>
            <person name="Beletsky A.V."/>
            <person name="Mardanov A.V."/>
            <person name="Sorokin D.Y."/>
            <person name="Ravin N.V."/>
            <person name="Popov V.O."/>
        </authorList>
    </citation>
    <scope>NUCLEOTIDE SEQUENCE</scope>
    <source>
        <strain evidence="1">DSM 14787</strain>
    </source>
</reference>
<dbReference type="PATRIC" id="fig|1255043.3.peg.1424"/>
<dbReference type="AlphaFoldDB" id="L0DVN5"/>